<keyword evidence="1" id="KW-0812">Transmembrane</keyword>
<feature type="transmembrane region" description="Helical" evidence="1">
    <location>
        <begin position="47"/>
        <end position="71"/>
    </location>
</feature>
<accession>A0A2T5ISA3</accession>
<evidence type="ECO:0000256" key="1">
    <source>
        <dbReference type="SAM" id="Phobius"/>
    </source>
</evidence>
<organism evidence="2 3">
    <name type="scientific">Agitococcus lubricus</name>
    <dbReference type="NCBI Taxonomy" id="1077255"/>
    <lineage>
        <taxon>Bacteria</taxon>
        <taxon>Pseudomonadati</taxon>
        <taxon>Pseudomonadota</taxon>
        <taxon>Gammaproteobacteria</taxon>
        <taxon>Moraxellales</taxon>
        <taxon>Moraxellaceae</taxon>
        <taxon>Agitococcus</taxon>
    </lineage>
</organism>
<gene>
    <name evidence="2" type="ORF">C8N29_1369</name>
</gene>
<dbReference type="AlphaFoldDB" id="A0A2T5ISA3"/>
<reference evidence="2 3" key="1">
    <citation type="submission" date="2018-04" db="EMBL/GenBank/DDBJ databases">
        <title>Genomic Encyclopedia of Archaeal and Bacterial Type Strains, Phase II (KMG-II): from individual species to whole genera.</title>
        <authorList>
            <person name="Goeker M."/>
        </authorList>
    </citation>
    <scope>NUCLEOTIDE SEQUENCE [LARGE SCALE GENOMIC DNA]</scope>
    <source>
        <strain evidence="2 3">DSM 5822</strain>
    </source>
</reference>
<dbReference type="Proteomes" id="UP000244223">
    <property type="component" value="Unassembled WGS sequence"/>
</dbReference>
<sequence length="112" mass="13217">MITELVLFSILGFLVGVFSQLLVKYLSNKFHYISKLGLFTNKYLNNLTIFIIFLLLIIVYTIVMASCYIFFRNSYVLKEAYQIWHICFLAGFSVCLIVSKYYQDKKRIKVNE</sequence>
<protein>
    <submittedName>
        <fullName evidence="2">Uncharacterized protein</fullName>
    </submittedName>
</protein>
<proteinExistence type="predicted"/>
<evidence type="ECO:0000313" key="2">
    <source>
        <dbReference type="EMBL" id="PTQ86696.1"/>
    </source>
</evidence>
<feature type="transmembrane region" description="Helical" evidence="1">
    <location>
        <begin position="83"/>
        <end position="102"/>
    </location>
</feature>
<keyword evidence="1" id="KW-1133">Transmembrane helix</keyword>
<keyword evidence="1" id="KW-0472">Membrane</keyword>
<feature type="transmembrane region" description="Helical" evidence="1">
    <location>
        <begin position="6"/>
        <end position="26"/>
    </location>
</feature>
<comment type="caution">
    <text evidence="2">The sequence shown here is derived from an EMBL/GenBank/DDBJ whole genome shotgun (WGS) entry which is preliminary data.</text>
</comment>
<name>A0A2T5ISA3_9GAMM</name>
<dbReference type="EMBL" id="QAON01000036">
    <property type="protein sequence ID" value="PTQ86696.1"/>
    <property type="molecule type" value="Genomic_DNA"/>
</dbReference>
<keyword evidence="3" id="KW-1185">Reference proteome</keyword>
<evidence type="ECO:0000313" key="3">
    <source>
        <dbReference type="Proteomes" id="UP000244223"/>
    </source>
</evidence>